<dbReference type="EMBL" id="LNYW01000075">
    <property type="protein sequence ID" value="KTD56213.1"/>
    <property type="molecule type" value="Genomic_DNA"/>
</dbReference>
<dbReference type="PRINTS" id="PR00038">
    <property type="entry name" value="HTHLUXR"/>
</dbReference>
<dbReference type="PROSITE" id="PS00622">
    <property type="entry name" value="HTH_LUXR_1"/>
    <property type="match status" value="1"/>
</dbReference>
<dbReference type="STRING" id="1122169.Lsha_2901"/>
<dbReference type="SMART" id="SM00421">
    <property type="entry name" value="HTH_LUXR"/>
    <property type="match status" value="1"/>
</dbReference>
<keyword evidence="3" id="KW-1185">Reference proteome</keyword>
<proteinExistence type="predicted"/>
<dbReference type="CDD" id="cd06170">
    <property type="entry name" value="LuxR_C_like"/>
    <property type="match status" value="1"/>
</dbReference>
<dbReference type="AlphaFoldDB" id="A0A0W0YH25"/>
<comment type="caution">
    <text evidence="2">The sequence shown here is derived from an EMBL/GenBank/DDBJ whole genome shotgun (WGS) entry which is preliminary data.</text>
</comment>
<name>A0A0W0YH25_9GAMM</name>
<dbReference type="RefSeq" id="WP_018577758.1">
    <property type="nucleotide sequence ID" value="NZ_KB892410.1"/>
</dbReference>
<feature type="domain" description="HTH luxR-type" evidence="1">
    <location>
        <begin position="205"/>
        <end position="270"/>
    </location>
</feature>
<dbReference type="eggNOG" id="COG2197">
    <property type="taxonomic scope" value="Bacteria"/>
</dbReference>
<dbReference type="GO" id="GO:0003677">
    <property type="term" value="F:DNA binding"/>
    <property type="evidence" value="ECO:0007669"/>
    <property type="project" value="InterPro"/>
</dbReference>
<dbReference type="InterPro" id="IPR016032">
    <property type="entry name" value="Sig_transdc_resp-reg_C-effctor"/>
</dbReference>
<dbReference type="Proteomes" id="UP000054600">
    <property type="component" value="Unassembled WGS sequence"/>
</dbReference>
<dbReference type="PATRIC" id="fig|1122169.6.peg.3336"/>
<sequence length="274" mass="32165">MSNIILQENHYSAQIIKDVSELALPLKRYGIEHFCHVRYFIDGSISVLISNKNLYQHHLKCGYKVGPTFPFTFEELRQQKYHFLVYEDVEESFSYALNDYKNLFGLDNFVYLVNSNKNYVDYFVFASALYNKQIINFYLNQRDILDQFVFDFKNKANKLITQGECNKIILPENMRLRLGSVNNEAIKLNDFQAEASKIKHQVINYLGKSIKFTRREMDCLHLLKSGYTAKEVAIHFGLSPRTIENHINNIKFKFGLNRKPDIIKAFIKCSRQQA</sequence>
<dbReference type="OrthoDB" id="9774661at2"/>
<dbReference type="InterPro" id="IPR000792">
    <property type="entry name" value="Tscrpt_reg_LuxR_C"/>
</dbReference>
<dbReference type="PROSITE" id="PS50043">
    <property type="entry name" value="HTH_LUXR_2"/>
    <property type="match status" value="1"/>
</dbReference>
<accession>A0A0W0YH25</accession>
<gene>
    <name evidence="2" type="ORF">Lsha_2901</name>
</gene>
<protein>
    <submittedName>
        <fullName evidence="2">Putative HTH-type transcriptional regulator</fullName>
    </submittedName>
</protein>
<dbReference type="Pfam" id="PF00196">
    <property type="entry name" value="GerE"/>
    <property type="match status" value="1"/>
</dbReference>
<dbReference type="InterPro" id="IPR036388">
    <property type="entry name" value="WH-like_DNA-bd_sf"/>
</dbReference>
<evidence type="ECO:0000313" key="3">
    <source>
        <dbReference type="Proteomes" id="UP000054600"/>
    </source>
</evidence>
<evidence type="ECO:0000259" key="1">
    <source>
        <dbReference type="PROSITE" id="PS50043"/>
    </source>
</evidence>
<evidence type="ECO:0000313" key="2">
    <source>
        <dbReference type="EMBL" id="KTD56213.1"/>
    </source>
</evidence>
<dbReference type="SUPFAM" id="SSF46894">
    <property type="entry name" value="C-terminal effector domain of the bipartite response regulators"/>
    <property type="match status" value="1"/>
</dbReference>
<dbReference type="GO" id="GO:0006355">
    <property type="term" value="P:regulation of DNA-templated transcription"/>
    <property type="evidence" value="ECO:0007669"/>
    <property type="project" value="InterPro"/>
</dbReference>
<organism evidence="2 3">
    <name type="scientific">Legionella shakespearei DSM 23087</name>
    <dbReference type="NCBI Taxonomy" id="1122169"/>
    <lineage>
        <taxon>Bacteria</taxon>
        <taxon>Pseudomonadati</taxon>
        <taxon>Pseudomonadota</taxon>
        <taxon>Gammaproteobacteria</taxon>
        <taxon>Legionellales</taxon>
        <taxon>Legionellaceae</taxon>
        <taxon>Legionella</taxon>
    </lineage>
</organism>
<reference evidence="2 3" key="1">
    <citation type="submission" date="2015-11" db="EMBL/GenBank/DDBJ databases">
        <title>Genomic analysis of 38 Legionella species identifies large and diverse effector repertoires.</title>
        <authorList>
            <person name="Burstein D."/>
            <person name="Amaro F."/>
            <person name="Zusman T."/>
            <person name="Lifshitz Z."/>
            <person name="Cohen O."/>
            <person name="Gilbert J.A."/>
            <person name="Pupko T."/>
            <person name="Shuman H.A."/>
            <person name="Segal G."/>
        </authorList>
    </citation>
    <scope>NUCLEOTIDE SEQUENCE [LARGE SCALE GENOMIC DNA]</scope>
    <source>
        <strain evidence="2 3">ATCC 49655</strain>
    </source>
</reference>
<dbReference type="Gene3D" id="1.10.10.10">
    <property type="entry name" value="Winged helix-like DNA-binding domain superfamily/Winged helix DNA-binding domain"/>
    <property type="match status" value="1"/>
</dbReference>